<comment type="caution">
    <text evidence="2">The sequence shown here is derived from an EMBL/GenBank/DDBJ whole genome shotgun (WGS) entry which is preliminary data.</text>
</comment>
<dbReference type="RefSeq" id="WP_167169995.1">
    <property type="nucleotide sequence ID" value="NZ_JAAOYM010000001.1"/>
</dbReference>
<dbReference type="EMBL" id="JAAOYM010000001">
    <property type="protein sequence ID" value="NIJ11954.1"/>
    <property type="molecule type" value="Genomic_DNA"/>
</dbReference>
<organism evidence="2 3">
    <name type="scientific">Saccharomonospora amisosensis</name>
    <dbReference type="NCBI Taxonomy" id="1128677"/>
    <lineage>
        <taxon>Bacteria</taxon>
        <taxon>Bacillati</taxon>
        <taxon>Actinomycetota</taxon>
        <taxon>Actinomycetes</taxon>
        <taxon>Pseudonocardiales</taxon>
        <taxon>Pseudonocardiaceae</taxon>
        <taxon>Saccharomonospora</taxon>
    </lineage>
</organism>
<protein>
    <submittedName>
        <fullName evidence="2">Uncharacterized protein</fullName>
    </submittedName>
</protein>
<accession>A0A7X5UQN9</accession>
<evidence type="ECO:0000256" key="1">
    <source>
        <dbReference type="SAM" id="MobiDB-lite"/>
    </source>
</evidence>
<name>A0A7X5UQN9_9PSEU</name>
<evidence type="ECO:0000313" key="3">
    <source>
        <dbReference type="Proteomes" id="UP000545493"/>
    </source>
</evidence>
<dbReference type="AlphaFoldDB" id="A0A7X5UQN9"/>
<evidence type="ECO:0000313" key="2">
    <source>
        <dbReference type="EMBL" id="NIJ11954.1"/>
    </source>
</evidence>
<feature type="region of interest" description="Disordered" evidence="1">
    <location>
        <begin position="36"/>
        <end position="71"/>
    </location>
</feature>
<reference evidence="2 3" key="1">
    <citation type="submission" date="2020-03" db="EMBL/GenBank/DDBJ databases">
        <title>Sequencing the genomes of 1000 actinobacteria strains.</title>
        <authorList>
            <person name="Klenk H.-P."/>
        </authorList>
    </citation>
    <scope>NUCLEOTIDE SEQUENCE [LARGE SCALE GENOMIC DNA]</scope>
    <source>
        <strain evidence="2 3">DSM 45685</strain>
    </source>
</reference>
<keyword evidence="3" id="KW-1185">Reference proteome</keyword>
<proteinExistence type="predicted"/>
<gene>
    <name evidence="2" type="ORF">FHU38_002298</name>
</gene>
<sequence length="71" mass="7465">MPAPTSMGQPTVAASLLDSIRVAAQAFKISRAPRRYNGHRSFGNGVSRAKGDKLVAGAPPCSRPSGTQRAW</sequence>
<dbReference type="Proteomes" id="UP000545493">
    <property type="component" value="Unassembled WGS sequence"/>
</dbReference>